<evidence type="ECO:0000313" key="2">
    <source>
        <dbReference type="EMBL" id="EQD62150.1"/>
    </source>
</evidence>
<proteinExistence type="predicted"/>
<gene>
    <name evidence="2" type="ORF">B2A_02973</name>
</gene>
<dbReference type="AlphaFoldDB" id="T1C7N9"/>
<organism evidence="2">
    <name type="scientific">mine drainage metagenome</name>
    <dbReference type="NCBI Taxonomy" id="410659"/>
    <lineage>
        <taxon>unclassified sequences</taxon>
        <taxon>metagenomes</taxon>
        <taxon>ecological metagenomes</taxon>
    </lineage>
</organism>
<dbReference type="Pfam" id="PF05317">
    <property type="entry name" value="Thermopsin"/>
    <property type="match status" value="1"/>
</dbReference>
<accession>T1C7N9</accession>
<name>T1C7N9_9ZZZZ</name>
<sequence>MALCLLAALVPMPVALRAVTEPTGGATPVPEPAPGPGPSAVAPGTVARPAAADPPVPPPTAPLGPNVLTSLDRAAETVATIQSSGTPLRYAFLPDFAAAQPNRTAGTLVGPTYARAPAPMGVADYGIVNRSGVLVPQNLTTTRVEGTFAPTALSGLALGTGAPDYYGVQLNAVLQNVTLLGNATYSFWTQNVAEYSTYAHQLTLLDNVWNFSSAQGQLSYNAILTTGERHPGRTTYYYAV</sequence>
<feature type="compositionally biased region" description="Pro residues" evidence="1">
    <location>
        <begin position="52"/>
        <end position="62"/>
    </location>
</feature>
<dbReference type="GO" id="GO:0016787">
    <property type="term" value="F:hydrolase activity"/>
    <property type="evidence" value="ECO:0007669"/>
    <property type="project" value="UniProtKB-KW"/>
</dbReference>
<dbReference type="InterPro" id="IPR007981">
    <property type="entry name" value="Peptidase_A5"/>
</dbReference>
<reference evidence="2" key="2">
    <citation type="journal article" date="2014" name="ISME J.">
        <title>Microbial stratification in low pH oxic and suboxic macroscopic growths along an acid mine drainage.</title>
        <authorList>
            <person name="Mendez-Garcia C."/>
            <person name="Mesa V."/>
            <person name="Sprenger R.R."/>
            <person name="Richter M."/>
            <person name="Diez M.S."/>
            <person name="Solano J."/>
            <person name="Bargiela R."/>
            <person name="Golyshina O.V."/>
            <person name="Manteca A."/>
            <person name="Ramos J.L."/>
            <person name="Gallego J.R."/>
            <person name="Llorente I."/>
            <person name="Martins Dos Santos V.A."/>
            <person name="Jensen O.N."/>
            <person name="Pelaez A.I."/>
            <person name="Sanchez J."/>
            <person name="Ferrer M."/>
        </authorList>
    </citation>
    <scope>NUCLEOTIDE SEQUENCE</scope>
</reference>
<feature type="non-terminal residue" evidence="2">
    <location>
        <position position="240"/>
    </location>
</feature>
<feature type="compositionally biased region" description="Low complexity" evidence="1">
    <location>
        <begin position="38"/>
        <end position="51"/>
    </location>
</feature>
<protein>
    <submittedName>
        <fullName evidence="2">Peptidase A5, thermopsin</fullName>
        <ecNumber evidence="2">3.4.23.-</ecNumber>
    </submittedName>
</protein>
<dbReference type="EMBL" id="AUZZ01002002">
    <property type="protein sequence ID" value="EQD62150.1"/>
    <property type="molecule type" value="Genomic_DNA"/>
</dbReference>
<feature type="region of interest" description="Disordered" evidence="1">
    <location>
        <begin position="23"/>
        <end position="65"/>
    </location>
</feature>
<reference evidence="2" key="1">
    <citation type="submission" date="2013-08" db="EMBL/GenBank/DDBJ databases">
        <authorList>
            <person name="Mendez C."/>
            <person name="Richter M."/>
            <person name="Ferrer M."/>
            <person name="Sanchez J."/>
        </authorList>
    </citation>
    <scope>NUCLEOTIDE SEQUENCE</scope>
</reference>
<dbReference type="EC" id="3.4.23.-" evidence="2"/>
<evidence type="ECO:0000256" key="1">
    <source>
        <dbReference type="SAM" id="MobiDB-lite"/>
    </source>
</evidence>
<comment type="caution">
    <text evidence="2">The sequence shown here is derived from an EMBL/GenBank/DDBJ whole genome shotgun (WGS) entry which is preliminary data.</text>
</comment>
<keyword evidence="2" id="KW-0378">Hydrolase</keyword>